<dbReference type="InterPro" id="IPR045229">
    <property type="entry name" value="TPP_enz"/>
</dbReference>
<dbReference type="InterPro" id="IPR029061">
    <property type="entry name" value="THDP-binding"/>
</dbReference>
<name>A0ABW5FNU3_9PSEU</name>
<comment type="similarity">
    <text evidence="1">Belongs to the TPP enzyme family.</text>
</comment>
<reference evidence="5" key="1">
    <citation type="journal article" date="2019" name="Int. J. Syst. Evol. Microbiol.">
        <title>The Global Catalogue of Microorganisms (GCM) 10K type strain sequencing project: providing services to taxonomists for standard genome sequencing and annotation.</title>
        <authorList>
            <consortium name="The Broad Institute Genomics Platform"/>
            <consortium name="The Broad Institute Genome Sequencing Center for Infectious Disease"/>
            <person name="Wu L."/>
            <person name="Ma J."/>
        </authorList>
    </citation>
    <scope>NUCLEOTIDE SEQUENCE [LARGE SCALE GENOMIC DNA]</scope>
    <source>
        <strain evidence="5">CGMCC 4.7645</strain>
    </source>
</reference>
<organism evidence="4 5">
    <name type="scientific">Amycolatopsis pigmentata</name>
    <dbReference type="NCBI Taxonomy" id="450801"/>
    <lineage>
        <taxon>Bacteria</taxon>
        <taxon>Bacillati</taxon>
        <taxon>Actinomycetota</taxon>
        <taxon>Actinomycetes</taxon>
        <taxon>Pseudonocardiales</taxon>
        <taxon>Pseudonocardiaceae</taxon>
        <taxon>Amycolatopsis</taxon>
    </lineage>
</organism>
<dbReference type="PANTHER" id="PTHR18968">
    <property type="entry name" value="THIAMINE PYROPHOSPHATE ENZYMES"/>
    <property type="match status" value="1"/>
</dbReference>
<dbReference type="SUPFAM" id="SSF52518">
    <property type="entry name" value="Thiamin diphosphate-binding fold (THDP-binding)"/>
    <property type="match status" value="1"/>
</dbReference>
<dbReference type="Gene3D" id="3.40.50.970">
    <property type="match status" value="1"/>
</dbReference>
<accession>A0ABW5FNU3</accession>
<evidence type="ECO:0000313" key="4">
    <source>
        <dbReference type="EMBL" id="MFD2415691.1"/>
    </source>
</evidence>
<proteinExistence type="inferred from homology"/>
<evidence type="ECO:0000259" key="3">
    <source>
        <dbReference type="Pfam" id="PF02775"/>
    </source>
</evidence>
<dbReference type="CDD" id="cd00568">
    <property type="entry name" value="TPP_enzymes"/>
    <property type="match status" value="1"/>
</dbReference>
<comment type="caution">
    <text evidence="4">The sequence shown here is derived from an EMBL/GenBank/DDBJ whole genome shotgun (WGS) entry which is preliminary data.</text>
</comment>
<dbReference type="EMBL" id="JBHUKR010000004">
    <property type="protein sequence ID" value="MFD2415691.1"/>
    <property type="molecule type" value="Genomic_DNA"/>
</dbReference>
<feature type="region of interest" description="Disordered" evidence="2">
    <location>
        <begin position="70"/>
        <end position="95"/>
    </location>
</feature>
<sequence length="123" mass="13281">MARPPTCGVTSCCRSWIATPRTTWPDRTVVCVLGDGDFLMTAQEIALSVTMGAPVVFVVQNNAGYMSIRGGQRKQTSRHIGTEFSRPDGSPYSPDFAAPGASFGIESWKVSDPDSLEPTLRNL</sequence>
<gene>
    <name evidence="4" type="ORF">ACFSXZ_05045</name>
</gene>
<evidence type="ECO:0000256" key="1">
    <source>
        <dbReference type="ARBA" id="ARBA00007812"/>
    </source>
</evidence>
<keyword evidence="5" id="KW-1185">Reference proteome</keyword>
<dbReference type="Proteomes" id="UP001597417">
    <property type="component" value="Unassembled WGS sequence"/>
</dbReference>
<protein>
    <submittedName>
        <fullName evidence="4">Thiamine pyrophosphate-dependent enzyme</fullName>
    </submittedName>
</protein>
<dbReference type="PANTHER" id="PTHR18968:SF13">
    <property type="entry name" value="ACETOLACTATE SYNTHASE CATALYTIC SUBUNIT, MITOCHONDRIAL"/>
    <property type="match status" value="1"/>
</dbReference>
<dbReference type="InterPro" id="IPR011766">
    <property type="entry name" value="TPP_enzyme_TPP-bd"/>
</dbReference>
<dbReference type="Pfam" id="PF02775">
    <property type="entry name" value="TPP_enzyme_C"/>
    <property type="match status" value="1"/>
</dbReference>
<dbReference type="RefSeq" id="WP_378261708.1">
    <property type="nucleotide sequence ID" value="NZ_JBHUKR010000004.1"/>
</dbReference>
<evidence type="ECO:0000313" key="5">
    <source>
        <dbReference type="Proteomes" id="UP001597417"/>
    </source>
</evidence>
<feature type="domain" description="Thiamine pyrophosphate enzyme TPP-binding" evidence="3">
    <location>
        <begin position="24"/>
        <end position="121"/>
    </location>
</feature>
<evidence type="ECO:0000256" key="2">
    <source>
        <dbReference type="SAM" id="MobiDB-lite"/>
    </source>
</evidence>